<protein>
    <submittedName>
        <fullName evidence="1">Uncharacterized protein</fullName>
    </submittedName>
</protein>
<dbReference type="EMBL" id="LKAM01000001">
    <property type="protein sequence ID" value="KUM50992.1"/>
    <property type="molecule type" value="Genomic_DNA"/>
</dbReference>
<reference evidence="1" key="1">
    <citation type="journal article" date="2015" name="Genome Biol. Evol.">
        <title>Organellar Genomes of White Spruce (Picea glauca): Assembly and Annotation.</title>
        <authorList>
            <person name="Jackman S.D."/>
            <person name="Warren R.L."/>
            <person name="Gibb E.A."/>
            <person name="Vandervalk B.P."/>
            <person name="Mohamadi H."/>
            <person name="Chu J."/>
            <person name="Raymond A."/>
            <person name="Pleasance S."/>
            <person name="Coope R."/>
            <person name="Wildung M.R."/>
            <person name="Ritland C.E."/>
            <person name="Bousquet J."/>
            <person name="Jones S.J."/>
            <person name="Bohlmann J."/>
            <person name="Birol I."/>
        </authorList>
    </citation>
    <scope>NUCLEOTIDE SEQUENCE [LARGE SCALE GENOMIC DNA]</scope>
    <source>
        <tissue evidence="1">Flushing bud</tissue>
    </source>
</reference>
<dbReference type="AlphaFoldDB" id="A0A124GP66"/>
<gene>
    <name evidence="1" type="ORF">ABT39_MTgene838</name>
</gene>
<comment type="caution">
    <text evidence="1">The sequence shown here is derived from an EMBL/GenBank/DDBJ whole genome shotgun (WGS) entry which is preliminary data.</text>
</comment>
<organism evidence="1">
    <name type="scientific">Picea glauca</name>
    <name type="common">White spruce</name>
    <name type="synonym">Pinus glauca</name>
    <dbReference type="NCBI Taxonomy" id="3330"/>
    <lineage>
        <taxon>Eukaryota</taxon>
        <taxon>Viridiplantae</taxon>
        <taxon>Streptophyta</taxon>
        <taxon>Embryophyta</taxon>
        <taxon>Tracheophyta</taxon>
        <taxon>Spermatophyta</taxon>
        <taxon>Pinopsida</taxon>
        <taxon>Pinidae</taxon>
        <taxon>Conifers I</taxon>
        <taxon>Pinales</taxon>
        <taxon>Pinaceae</taxon>
        <taxon>Picea</taxon>
    </lineage>
</organism>
<name>A0A124GP66_PICGL</name>
<geneLocation type="mitochondrion" evidence="1"/>
<sequence>MLSIYIIIDDIIHFSTIDTQRACTIAQYFTKLRDVYSRIIKQIANDLFVRARTCIEARVFVCGSQLSVWSDGICLVLRLGRFVQFKPSRVFRCWF</sequence>
<proteinExistence type="predicted"/>
<keyword evidence="1" id="KW-0496">Mitochondrion</keyword>
<accession>A0A124GP66</accession>
<evidence type="ECO:0000313" key="1">
    <source>
        <dbReference type="EMBL" id="KUM50992.1"/>
    </source>
</evidence>